<evidence type="ECO:0000256" key="1">
    <source>
        <dbReference type="SAM" id="Phobius"/>
    </source>
</evidence>
<sequence length="507" mass="58176">MNNQLEFDTKSVIAGVLIILATVSVFRKGWNPTQFFKVVWSILRHWSQFTKNLFTLSLTTSEQSRFEEEFKYLIVTSSLFNETPQQSTFDSTRRRKLDLDTNKSLTVQVLFVSTLNVIISVVIFTKFNSVSPLVFTCLVPAYFTTCYFLYRHHRHVQVRRIHASALDSMHKMISLSQESDGILIRLLNQFHSTSDKLQQQTLGTCLSAHFETYTELVFLLQPLIDSGNLTTLRDMYNVNGEIPSLLLGFDSLQYNMDDIDLIYSVISWKRREYLLYLLALDVMSNNRTNNHYGKNWRQAIQVNTMLVQEYNQFNKKLLDITTTTASEYTEKVETVCSPTVITPVQQKDSSPSASSDTRSLTLMHRVSALEKHVEDIQAKLFLCKQDTKSLSSGRGLERMSKRFNHIDQHILQLLTQWEESKMTLNTLLEDEQSKLTTIALLPSPPSSPRGKSFQEESIHSINEVSRSKSCSGGEFNNTTNSLPSLTKNRLRRIQSLKTNSSRIAVEK</sequence>
<keyword evidence="1" id="KW-0472">Membrane</keyword>
<dbReference type="EMBL" id="BAABUJ010000020">
    <property type="protein sequence ID" value="GAA5801688.1"/>
    <property type="molecule type" value="Genomic_DNA"/>
</dbReference>
<feature type="transmembrane region" description="Helical" evidence="1">
    <location>
        <begin position="105"/>
        <end position="124"/>
    </location>
</feature>
<keyword evidence="3" id="KW-1185">Reference proteome</keyword>
<keyword evidence="1" id="KW-0812">Transmembrane</keyword>
<feature type="transmembrane region" description="Helical" evidence="1">
    <location>
        <begin position="12"/>
        <end position="30"/>
    </location>
</feature>
<reference evidence="2 3" key="1">
    <citation type="submission" date="2024-04" db="EMBL/GenBank/DDBJ databases">
        <title>genome sequences of Mucor flavus KT1a and Helicostylum pulchrum KT1b strains isolation_sourced from the surface of a dry-aged beef.</title>
        <authorList>
            <person name="Toyotome T."/>
            <person name="Hosono M."/>
            <person name="Torimaru M."/>
            <person name="Fukuda K."/>
            <person name="Mikami N."/>
        </authorList>
    </citation>
    <scope>NUCLEOTIDE SEQUENCE [LARGE SCALE GENOMIC DNA]</scope>
    <source>
        <strain evidence="2 3">KT1b</strain>
    </source>
</reference>
<comment type="caution">
    <text evidence="2">The sequence shown here is derived from an EMBL/GenBank/DDBJ whole genome shotgun (WGS) entry which is preliminary data.</text>
</comment>
<organism evidence="2 3">
    <name type="scientific">Helicostylum pulchrum</name>
    <dbReference type="NCBI Taxonomy" id="562976"/>
    <lineage>
        <taxon>Eukaryota</taxon>
        <taxon>Fungi</taxon>
        <taxon>Fungi incertae sedis</taxon>
        <taxon>Mucoromycota</taxon>
        <taxon>Mucoromycotina</taxon>
        <taxon>Mucoromycetes</taxon>
        <taxon>Mucorales</taxon>
        <taxon>Mucorineae</taxon>
        <taxon>Mucoraceae</taxon>
        <taxon>Helicostylum</taxon>
    </lineage>
</organism>
<evidence type="ECO:0008006" key="4">
    <source>
        <dbReference type="Google" id="ProtNLM"/>
    </source>
</evidence>
<gene>
    <name evidence="2" type="ORF">HPULCUR_007139</name>
</gene>
<proteinExistence type="predicted"/>
<accession>A0ABP9Y3W2</accession>
<feature type="transmembrane region" description="Helical" evidence="1">
    <location>
        <begin position="130"/>
        <end position="150"/>
    </location>
</feature>
<keyword evidence="1" id="KW-1133">Transmembrane helix</keyword>
<protein>
    <recommendedName>
        <fullName evidence="4">Myosin-binding domain-containing protein</fullName>
    </recommendedName>
</protein>
<name>A0ABP9Y3W2_9FUNG</name>
<dbReference type="Proteomes" id="UP001476247">
    <property type="component" value="Unassembled WGS sequence"/>
</dbReference>
<evidence type="ECO:0000313" key="2">
    <source>
        <dbReference type="EMBL" id="GAA5801688.1"/>
    </source>
</evidence>
<evidence type="ECO:0000313" key="3">
    <source>
        <dbReference type="Proteomes" id="UP001476247"/>
    </source>
</evidence>